<dbReference type="GO" id="GO:0071949">
    <property type="term" value="F:FAD binding"/>
    <property type="evidence" value="ECO:0007669"/>
    <property type="project" value="InterPro"/>
</dbReference>
<comment type="caution">
    <text evidence="5">The sequence shown here is derived from an EMBL/GenBank/DDBJ whole genome shotgun (WGS) entry which is preliminary data.</text>
</comment>
<evidence type="ECO:0000313" key="6">
    <source>
        <dbReference type="Proteomes" id="UP000325902"/>
    </source>
</evidence>
<dbReference type="Proteomes" id="UP000325902">
    <property type="component" value="Unassembled WGS sequence"/>
</dbReference>
<dbReference type="GO" id="GO:0044550">
    <property type="term" value="P:secondary metabolite biosynthetic process"/>
    <property type="evidence" value="ECO:0007669"/>
    <property type="project" value="TreeGrafter"/>
</dbReference>
<dbReference type="InterPro" id="IPR036188">
    <property type="entry name" value="FAD/NAD-bd_sf"/>
</dbReference>
<dbReference type="InterPro" id="IPR051104">
    <property type="entry name" value="FAD_monoxygenase"/>
</dbReference>
<name>A0A5N5DHG3_9PEZI</name>
<evidence type="ECO:0000256" key="3">
    <source>
        <dbReference type="ARBA" id="ARBA00023002"/>
    </source>
</evidence>
<dbReference type="OrthoDB" id="417877at2759"/>
<sequence length="429" mass="46988">MTASTPTFDIAIVGGGIAGLSLAIGLLRFNIPVTIYESAHAFHEIGVGLGIAPNTKRAMQLLSPELAEEVGKLSTFNAWESKRSSVYDVRCGMAIGGSATTPTSSDIPLLVCPVPSPTGMAAVHRARLLDVLIKLIPEGTAKFGKRLRGIAMLPDSKLRLEFQDGSDAIHDAVIGCDGIKSRTRGIVLGEDHPTAQPRFTGKYVYRGLLPMDQAVELVGDEFARNSQLYLGYHAHLLTYPIEKGTMVNVAGFAGKESWDSPSWDLPDFKNKLRADFEKFSPHVQRILHGTEMSAAHALFEHPPAPRYSRDRICLVGDAAHATSPHQGAGAAMAVEDGYVLSNILAEVKSVDEIQPAFEAYEKVRMERTHKLVASSKEAGRLWDLEMDGIENDLEKLKENVKHRFDWIWNVDLAQQVTQVKEIFHNSVGI</sequence>
<dbReference type="PANTHER" id="PTHR46720:SF3">
    <property type="entry name" value="FAD-BINDING DOMAIN-CONTAINING PROTEIN-RELATED"/>
    <property type="match status" value="1"/>
</dbReference>
<keyword evidence="6" id="KW-1185">Reference proteome</keyword>
<evidence type="ECO:0000259" key="4">
    <source>
        <dbReference type="Pfam" id="PF01494"/>
    </source>
</evidence>
<evidence type="ECO:0000313" key="5">
    <source>
        <dbReference type="EMBL" id="KAB2577308.1"/>
    </source>
</evidence>
<keyword evidence="3" id="KW-0560">Oxidoreductase</keyword>
<dbReference type="SUPFAM" id="SSF51905">
    <property type="entry name" value="FAD/NAD(P)-binding domain"/>
    <property type="match status" value="1"/>
</dbReference>
<dbReference type="AlphaFoldDB" id="A0A5N5DHG3"/>
<dbReference type="InterPro" id="IPR002938">
    <property type="entry name" value="FAD-bd"/>
</dbReference>
<dbReference type="SUPFAM" id="SSF54373">
    <property type="entry name" value="FAD-linked reductases, C-terminal domain"/>
    <property type="match status" value="1"/>
</dbReference>
<dbReference type="FunFam" id="3.50.50.60:FF:000153">
    <property type="entry name" value="Salicylate hydroxylase, putative"/>
    <property type="match status" value="1"/>
</dbReference>
<protein>
    <submittedName>
        <fullName evidence="5">6-methylsalicylic acid decarboxylase atA</fullName>
    </submittedName>
</protein>
<dbReference type="GO" id="GO:0016491">
    <property type="term" value="F:oxidoreductase activity"/>
    <property type="evidence" value="ECO:0007669"/>
    <property type="project" value="UniProtKB-KW"/>
</dbReference>
<proteinExistence type="predicted"/>
<dbReference type="PANTHER" id="PTHR46720">
    <property type="entry name" value="HYDROXYLASE, PUTATIVE (AFU_ORTHOLOGUE AFUA_3G01460)-RELATED"/>
    <property type="match status" value="1"/>
</dbReference>
<dbReference type="PRINTS" id="PR00420">
    <property type="entry name" value="RNGMNOXGNASE"/>
</dbReference>
<dbReference type="Pfam" id="PF01494">
    <property type="entry name" value="FAD_binding_3"/>
    <property type="match status" value="1"/>
</dbReference>
<dbReference type="Gene3D" id="3.50.50.60">
    <property type="entry name" value="FAD/NAD(P)-binding domain"/>
    <property type="match status" value="1"/>
</dbReference>
<evidence type="ECO:0000256" key="1">
    <source>
        <dbReference type="ARBA" id="ARBA00022630"/>
    </source>
</evidence>
<keyword evidence="2" id="KW-0274">FAD</keyword>
<feature type="domain" description="FAD-binding" evidence="4">
    <location>
        <begin position="173"/>
        <end position="373"/>
    </location>
</feature>
<organism evidence="5 6">
    <name type="scientific">Lasiodiplodia theobromae</name>
    <dbReference type="NCBI Taxonomy" id="45133"/>
    <lineage>
        <taxon>Eukaryota</taxon>
        <taxon>Fungi</taxon>
        <taxon>Dikarya</taxon>
        <taxon>Ascomycota</taxon>
        <taxon>Pezizomycotina</taxon>
        <taxon>Dothideomycetes</taxon>
        <taxon>Dothideomycetes incertae sedis</taxon>
        <taxon>Botryosphaeriales</taxon>
        <taxon>Botryosphaeriaceae</taxon>
        <taxon>Lasiodiplodia</taxon>
    </lineage>
</organism>
<evidence type="ECO:0000256" key="2">
    <source>
        <dbReference type="ARBA" id="ARBA00022827"/>
    </source>
</evidence>
<accession>A0A5N5DHG3</accession>
<keyword evidence="1" id="KW-0285">Flavoprotein</keyword>
<gene>
    <name evidence="5" type="primary">atA_3</name>
    <name evidence="5" type="ORF">DBV05_g4065</name>
</gene>
<reference evidence="5 6" key="1">
    <citation type="journal article" date="2019" name="Sci. Rep.">
        <title>A multi-omics analysis of the grapevine pathogen Lasiodiplodia theobromae reveals that temperature affects the expression of virulence- and pathogenicity-related genes.</title>
        <authorList>
            <person name="Felix C."/>
            <person name="Meneses R."/>
            <person name="Goncalves M.F.M."/>
            <person name="Tilleman L."/>
            <person name="Duarte A.S."/>
            <person name="Jorrin-Novo J.V."/>
            <person name="Van de Peer Y."/>
            <person name="Deforce D."/>
            <person name="Van Nieuwerburgh F."/>
            <person name="Esteves A.C."/>
            <person name="Alves A."/>
        </authorList>
    </citation>
    <scope>NUCLEOTIDE SEQUENCE [LARGE SCALE GENOMIC DNA]</scope>
    <source>
        <strain evidence="5 6">LA-SOL3</strain>
    </source>
</reference>
<dbReference type="EMBL" id="VCHE01000018">
    <property type="protein sequence ID" value="KAB2577308.1"/>
    <property type="molecule type" value="Genomic_DNA"/>
</dbReference>